<keyword evidence="2" id="KW-1185">Reference proteome</keyword>
<dbReference type="EMBL" id="VICG01000001">
    <property type="protein sequence ID" value="KAA8576965.1"/>
    <property type="molecule type" value="Genomic_DNA"/>
</dbReference>
<accession>A0A5M9KDD2</accession>
<comment type="caution">
    <text evidence="1">The sequence shown here is derived from an EMBL/GenBank/DDBJ whole genome shotgun (WGS) entry which is preliminary data.</text>
</comment>
<organism evidence="1 2">
    <name type="scientific">Monilinia fructicola</name>
    <name type="common">Brown rot fungus</name>
    <name type="synonym">Ciboria fructicola</name>
    <dbReference type="NCBI Taxonomy" id="38448"/>
    <lineage>
        <taxon>Eukaryota</taxon>
        <taxon>Fungi</taxon>
        <taxon>Dikarya</taxon>
        <taxon>Ascomycota</taxon>
        <taxon>Pezizomycotina</taxon>
        <taxon>Leotiomycetes</taxon>
        <taxon>Helotiales</taxon>
        <taxon>Sclerotiniaceae</taxon>
        <taxon>Monilinia</taxon>
    </lineage>
</organism>
<proteinExistence type="predicted"/>
<evidence type="ECO:0000313" key="2">
    <source>
        <dbReference type="Proteomes" id="UP000322873"/>
    </source>
</evidence>
<sequence length="120" mass="13264">MNSICVSPVSYSSFISYCHSKTYSTFLKTISPSRYLCTINTCTTNTQSSCGYYTPCKCGDFPILISILIAFWGSSNCTEFWGICSILLRLGGSPRTTSTTEWGGGIGPTWWLVGVYFKLE</sequence>
<name>A0A5M9KDD2_MONFR</name>
<dbReference type="Proteomes" id="UP000322873">
    <property type="component" value="Unassembled WGS sequence"/>
</dbReference>
<evidence type="ECO:0000313" key="1">
    <source>
        <dbReference type="EMBL" id="KAA8576965.1"/>
    </source>
</evidence>
<reference evidence="1 2" key="1">
    <citation type="submission" date="2019-06" db="EMBL/GenBank/DDBJ databases">
        <title>Genome Sequence of the Brown Rot Fungal Pathogen Monilinia fructicola.</title>
        <authorList>
            <person name="De Miccolis Angelini R.M."/>
            <person name="Landi L."/>
            <person name="Abate D."/>
            <person name="Pollastro S."/>
            <person name="Romanazzi G."/>
            <person name="Faretra F."/>
        </authorList>
    </citation>
    <scope>NUCLEOTIDE SEQUENCE [LARGE SCALE GENOMIC DNA]</scope>
    <source>
        <strain evidence="1 2">Mfrc123</strain>
    </source>
</reference>
<gene>
    <name evidence="1" type="ORF">EYC84_006992</name>
</gene>
<protein>
    <submittedName>
        <fullName evidence="1">Uncharacterized protein</fullName>
    </submittedName>
</protein>
<dbReference type="AlphaFoldDB" id="A0A5M9KDD2"/>